<dbReference type="EMBL" id="GBRH01262959">
    <property type="protein sequence ID" value="JAD34936.1"/>
    <property type="molecule type" value="Transcribed_RNA"/>
</dbReference>
<organism evidence="1">
    <name type="scientific">Arundo donax</name>
    <name type="common">Giant reed</name>
    <name type="synonym">Donax arundinaceus</name>
    <dbReference type="NCBI Taxonomy" id="35708"/>
    <lineage>
        <taxon>Eukaryota</taxon>
        <taxon>Viridiplantae</taxon>
        <taxon>Streptophyta</taxon>
        <taxon>Embryophyta</taxon>
        <taxon>Tracheophyta</taxon>
        <taxon>Spermatophyta</taxon>
        <taxon>Magnoliopsida</taxon>
        <taxon>Liliopsida</taxon>
        <taxon>Poales</taxon>
        <taxon>Poaceae</taxon>
        <taxon>PACMAD clade</taxon>
        <taxon>Arundinoideae</taxon>
        <taxon>Arundineae</taxon>
        <taxon>Arundo</taxon>
    </lineage>
</organism>
<dbReference type="AlphaFoldDB" id="A0A0A8Z803"/>
<name>A0A0A8Z803_ARUDO</name>
<reference evidence="1" key="2">
    <citation type="journal article" date="2015" name="Data Brief">
        <title>Shoot transcriptome of the giant reed, Arundo donax.</title>
        <authorList>
            <person name="Barrero R.A."/>
            <person name="Guerrero F.D."/>
            <person name="Moolhuijzen P."/>
            <person name="Goolsby J.A."/>
            <person name="Tidwell J."/>
            <person name="Bellgard S.E."/>
            <person name="Bellgard M.I."/>
        </authorList>
    </citation>
    <scope>NUCLEOTIDE SEQUENCE</scope>
    <source>
        <tissue evidence="1">Shoot tissue taken approximately 20 cm above the soil surface</tissue>
    </source>
</reference>
<proteinExistence type="predicted"/>
<evidence type="ECO:0000313" key="1">
    <source>
        <dbReference type="EMBL" id="JAD34936.1"/>
    </source>
</evidence>
<accession>A0A0A8Z803</accession>
<reference evidence="1" key="1">
    <citation type="submission" date="2014-09" db="EMBL/GenBank/DDBJ databases">
        <authorList>
            <person name="Magalhaes I.L.F."/>
            <person name="Oliveira U."/>
            <person name="Santos F.R."/>
            <person name="Vidigal T.H.D.A."/>
            <person name="Brescovit A.D."/>
            <person name="Santos A.J."/>
        </authorList>
    </citation>
    <scope>NUCLEOTIDE SEQUENCE</scope>
    <source>
        <tissue evidence="1">Shoot tissue taken approximately 20 cm above the soil surface</tissue>
    </source>
</reference>
<sequence>MSGACATQSTDKMLQINVKVVGACASQSSRMAWTLPVAQC</sequence>
<protein>
    <submittedName>
        <fullName evidence="1">Uncharacterized protein</fullName>
    </submittedName>
</protein>